<dbReference type="EMBL" id="CP047020">
    <property type="protein sequence ID" value="QHA07851.1"/>
    <property type="molecule type" value="Genomic_DNA"/>
</dbReference>
<evidence type="ECO:0000256" key="1">
    <source>
        <dbReference type="SAM" id="MobiDB-lite"/>
    </source>
</evidence>
<gene>
    <name evidence="3" type="ORF">GQF42_35235</name>
</gene>
<name>A0A6I6NBR5_9ACTN</name>
<proteinExistence type="predicted"/>
<keyword evidence="4" id="KW-1185">Reference proteome</keyword>
<reference evidence="3 4" key="1">
    <citation type="submission" date="2019-12" db="EMBL/GenBank/DDBJ databases">
        <title>Streptomyces sp. strain T44 isolated from rhizosphere soil of Broussonetia papyrifera.</title>
        <authorList>
            <person name="Mo P."/>
        </authorList>
    </citation>
    <scope>NUCLEOTIDE SEQUENCE [LARGE SCALE GENOMIC DNA]</scope>
    <source>
        <strain evidence="3 4">T44</strain>
    </source>
</reference>
<organism evidence="3 4">
    <name type="scientific">Streptomyces broussonetiae</name>
    <dbReference type="NCBI Taxonomy" id="2686304"/>
    <lineage>
        <taxon>Bacteria</taxon>
        <taxon>Bacillati</taxon>
        <taxon>Actinomycetota</taxon>
        <taxon>Actinomycetes</taxon>
        <taxon>Kitasatosporales</taxon>
        <taxon>Streptomycetaceae</taxon>
        <taxon>Streptomyces</taxon>
    </lineage>
</organism>
<feature type="region of interest" description="Disordered" evidence="1">
    <location>
        <begin position="246"/>
        <end position="279"/>
    </location>
</feature>
<dbReference type="Proteomes" id="UP000436138">
    <property type="component" value="Chromosome"/>
</dbReference>
<protein>
    <recommendedName>
        <fullName evidence="5">Trypsin-like serine protease</fullName>
    </recommendedName>
</protein>
<evidence type="ECO:0000313" key="4">
    <source>
        <dbReference type="Proteomes" id="UP000436138"/>
    </source>
</evidence>
<keyword evidence="2" id="KW-0812">Transmembrane</keyword>
<dbReference type="RefSeq" id="WP_158926734.1">
    <property type="nucleotide sequence ID" value="NZ_CP047020.1"/>
</dbReference>
<accession>A0A6I6NBR5</accession>
<dbReference type="AlphaFoldDB" id="A0A6I6NBR5"/>
<dbReference type="InterPro" id="IPR043504">
    <property type="entry name" value="Peptidase_S1_PA_chymotrypsin"/>
</dbReference>
<sequence length="508" mass="54039">MSTAGRGSSKSAGLDLRRAVQVLTTGETGAQQRGSGYRVATDAVLTAAHVVHDASSVRLRFFTDHGQTTELPGKQVWIDPVVDIAVLRIECGPDTSGPLTADVPPVRFARITEVVACEALGFPRFKMRRDPTSAGGGHPMLYRDSHHARGTTTPFADVRQGTLELSLRAPEYDIDRNRSPWEGMSGAVVWSGGCLIGVVSEHHRTDGLGTLAASRVDRWHQLLSPARIRELNELIGLPANAAQLEQLPPPQSKRDRSGGVPGPPGQRARKANTGQIRPGRGRHSINRLYLVAGVALCIMGVLIYSLYGTSASKPSKSPTTTASVNQSTSASSLLSTAFEDDAGAIFLQVYSDIVPCSQTTSSTALQARWKGNGCTTATVGDYLEQSRTTGGSAPIMVSIEVISFPSVTDASLAYGYVYGGNYPSTLWCPLNGVGHTPCTEENKINPKTEEGGAFRHVDKYIIWTTSLRTDLSSASNVHNGVVAAGWAGAYACGPVQDRGGSSHIISWS</sequence>
<dbReference type="Pfam" id="PF13365">
    <property type="entry name" value="Trypsin_2"/>
    <property type="match status" value="1"/>
</dbReference>
<evidence type="ECO:0000256" key="2">
    <source>
        <dbReference type="SAM" id="Phobius"/>
    </source>
</evidence>
<evidence type="ECO:0008006" key="5">
    <source>
        <dbReference type="Google" id="ProtNLM"/>
    </source>
</evidence>
<dbReference type="Gene3D" id="2.40.10.10">
    <property type="entry name" value="Trypsin-like serine proteases"/>
    <property type="match status" value="1"/>
</dbReference>
<keyword evidence="2" id="KW-0472">Membrane</keyword>
<dbReference type="KEGG" id="sbro:GQF42_35235"/>
<evidence type="ECO:0000313" key="3">
    <source>
        <dbReference type="EMBL" id="QHA07851.1"/>
    </source>
</evidence>
<keyword evidence="2" id="KW-1133">Transmembrane helix</keyword>
<feature type="transmembrane region" description="Helical" evidence="2">
    <location>
        <begin position="288"/>
        <end position="307"/>
    </location>
</feature>
<dbReference type="SUPFAM" id="SSF50494">
    <property type="entry name" value="Trypsin-like serine proteases"/>
    <property type="match status" value="1"/>
</dbReference>
<dbReference type="InterPro" id="IPR009003">
    <property type="entry name" value="Peptidase_S1_PA"/>
</dbReference>